<dbReference type="STRING" id="1005945.SAMN05216561_11160"/>
<evidence type="ECO:0000313" key="2">
    <source>
        <dbReference type="EMBL" id="SFI64805.1"/>
    </source>
</evidence>
<sequence>MARPPSSCARGWLNRPTTGRPGAVAHDEGASRGSTTHRPHRHRRHRGLGPRPEPWHQGRQSGPAAPRARRGRGAHTGRAAGFPGRAGRAGPSRVDGSPRGSPGDGSGLRSDAPDGRQEHRTAPARTAERRLQEEAHPRRQAARPQTTPRLEAWGLTRPGCRIPRSSCSWGRLVPESPPGTVALPGRRGRLFRRPARCGRRWTARPRGQSAGAACAPDRRAGTGAEQRDRYVALADLGVDTVFVGVVDLEGPGDVSRLAPMTA</sequence>
<gene>
    <name evidence="2" type="ORF">SAMN05216561_11160</name>
</gene>
<feature type="region of interest" description="Disordered" evidence="1">
    <location>
        <begin position="1"/>
        <end position="155"/>
    </location>
</feature>
<dbReference type="AlphaFoldDB" id="A0A1I3JXX2"/>
<evidence type="ECO:0000256" key="1">
    <source>
        <dbReference type="SAM" id="MobiDB-lite"/>
    </source>
</evidence>
<feature type="compositionally biased region" description="Basic and acidic residues" evidence="1">
    <location>
        <begin position="111"/>
        <end position="137"/>
    </location>
</feature>
<feature type="compositionally biased region" description="Basic residues" evidence="1">
    <location>
        <begin position="35"/>
        <end position="48"/>
    </location>
</feature>
<feature type="compositionally biased region" description="Low complexity" evidence="1">
    <location>
        <begin position="76"/>
        <end position="101"/>
    </location>
</feature>
<dbReference type="EMBL" id="FOQG01000011">
    <property type="protein sequence ID" value="SFI64805.1"/>
    <property type="molecule type" value="Genomic_DNA"/>
</dbReference>
<name>A0A1I3JXX2_9ACTN</name>
<accession>A0A1I3JXX2</accession>
<reference evidence="2 3" key="1">
    <citation type="submission" date="2016-10" db="EMBL/GenBank/DDBJ databases">
        <authorList>
            <person name="de Groot N.N."/>
        </authorList>
    </citation>
    <scope>NUCLEOTIDE SEQUENCE [LARGE SCALE GENOMIC DNA]</scope>
    <source>
        <strain evidence="2 3">CGMCC 1.11156</strain>
    </source>
</reference>
<feature type="region of interest" description="Disordered" evidence="1">
    <location>
        <begin position="199"/>
        <end position="220"/>
    </location>
</feature>
<dbReference type="Proteomes" id="UP000198649">
    <property type="component" value="Unassembled WGS sequence"/>
</dbReference>
<evidence type="ECO:0000313" key="3">
    <source>
        <dbReference type="Proteomes" id="UP000198649"/>
    </source>
</evidence>
<keyword evidence="3" id="KW-1185">Reference proteome</keyword>
<protein>
    <recommendedName>
        <fullName evidence="4">Luciferase-like monooxygenase</fullName>
    </recommendedName>
</protein>
<organism evidence="2 3">
    <name type="scientific">Nocardioides psychrotolerans</name>
    <dbReference type="NCBI Taxonomy" id="1005945"/>
    <lineage>
        <taxon>Bacteria</taxon>
        <taxon>Bacillati</taxon>
        <taxon>Actinomycetota</taxon>
        <taxon>Actinomycetes</taxon>
        <taxon>Propionibacteriales</taxon>
        <taxon>Nocardioidaceae</taxon>
        <taxon>Nocardioides</taxon>
    </lineage>
</organism>
<proteinExistence type="predicted"/>
<evidence type="ECO:0008006" key="4">
    <source>
        <dbReference type="Google" id="ProtNLM"/>
    </source>
</evidence>